<dbReference type="Proteomes" id="UP001152607">
    <property type="component" value="Unassembled WGS sequence"/>
</dbReference>
<proteinExistence type="predicted"/>
<sequence>MYTGDKNSTPLQMEDNTFIRERRRQIATDGGSGREHKSRQKHKKPKLNSQNTTSTTGIRAKYAEPGGSSSIHTDPAYKGKGARWGDATLVTDSMKKGRLYQPAPNDKQELDRQELIGLYQHRRHNDSDEYESSSAETVESAPGASASFSSMTDLLWTDVTRRPKATSLEEDAIATETSLVIIAELLTSEQEYKLSHLSIYVEKNPQLLSALIESRWEATINRQDRPRRFSVLRKPTKVGSRIIYDEIQMYRTRCAAAARALIAEVYQFSVSAGHVEKTVTSALHNFSFLSPFPEEPKKCRFCSELFVRLASRCLFEVRVRRDPLATSTIARRYFSELTKEMAAFFGSLLHEGLREWQSGTRKSSRIHSEAAEAAYDAMLRMWTRMDDCRLTVTKRLAWDRIVQHAKGTERVIILPEDDNYSDTSDLIQLMTEAEYRKFGNLVRSTSQDGSKQVERQLPTGPREDFMFSPNESIPESATPSHPISLSAGNDDNSTVEHNDPQWDPAVATITDNYVLQESRSGSKSNAFQEIPSVGEPPTRESCKERPLALIIVGRMRGREKECQYSYKGGQHPLDTLLEKSRARLRLLGWKKQQLFASYFVGKEEHVIGDDDDFWRMVRWARSEESPRVIVQTEEDQFAEPEL</sequence>
<feature type="compositionally biased region" description="Basic and acidic residues" evidence="1">
    <location>
        <begin position="17"/>
        <end position="26"/>
    </location>
</feature>
<keyword evidence="4" id="KW-1185">Reference proteome</keyword>
<feature type="compositionally biased region" description="Basic residues" evidence="1">
    <location>
        <begin position="36"/>
        <end position="46"/>
    </location>
</feature>
<evidence type="ECO:0000313" key="4">
    <source>
        <dbReference type="Proteomes" id="UP001152607"/>
    </source>
</evidence>
<dbReference type="InterPro" id="IPR045341">
    <property type="entry name" value="DUF6532"/>
</dbReference>
<feature type="compositionally biased region" description="Polar residues" evidence="1">
    <location>
        <begin position="1"/>
        <end position="15"/>
    </location>
</feature>
<reference evidence="3" key="1">
    <citation type="submission" date="2023-01" db="EMBL/GenBank/DDBJ databases">
        <authorList>
            <person name="Van Ghelder C."/>
            <person name="Rancurel C."/>
        </authorList>
    </citation>
    <scope>NUCLEOTIDE SEQUENCE</scope>
    <source>
        <strain evidence="3">CNCM I-4278</strain>
    </source>
</reference>
<feature type="region of interest" description="Disordered" evidence="1">
    <location>
        <begin position="444"/>
        <end position="483"/>
    </location>
</feature>
<protein>
    <recommendedName>
        <fullName evidence="2">DUF6532 domain-containing protein</fullName>
    </recommendedName>
</protein>
<dbReference type="Pfam" id="PF20149">
    <property type="entry name" value="DUF6532"/>
    <property type="match status" value="1"/>
</dbReference>
<feature type="compositionally biased region" description="Polar residues" evidence="1">
    <location>
        <begin position="469"/>
        <end position="483"/>
    </location>
</feature>
<feature type="region of interest" description="Disordered" evidence="1">
    <location>
        <begin position="122"/>
        <end position="146"/>
    </location>
</feature>
<feature type="compositionally biased region" description="Polar residues" evidence="1">
    <location>
        <begin position="47"/>
        <end position="57"/>
    </location>
</feature>
<evidence type="ECO:0000259" key="2">
    <source>
        <dbReference type="Pfam" id="PF20149"/>
    </source>
</evidence>
<accession>A0A9W4U5S0</accession>
<evidence type="ECO:0000313" key="3">
    <source>
        <dbReference type="EMBL" id="CAI6270444.1"/>
    </source>
</evidence>
<feature type="domain" description="DUF6532" evidence="2">
    <location>
        <begin position="216"/>
        <end position="384"/>
    </location>
</feature>
<name>A0A9W4U5S0_9PLEO</name>
<evidence type="ECO:0000256" key="1">
    <source>
        <dbReference type="SAM" id="MobiDB-lite"/>
    </source>
</evidence>
<organism evidence="3 4">
    <name type="scientific">Periconia digitata</name>
    <dbReference type="NCBI Taxonomy" id="1303443"/>
    <lineage>
        <taxon>Eukaryota</taxon>
        <taxon>Fungi</taxon>
        <taxon>Dikarya</taxon>
        <taxon>Ascomycota</taxon>
        <taxon>Pezizomycotina</taxon>
        <taxon>Dothideomycetes</taxon>
        <taxon>Pleosporomycetidae</taxon>
        <taxon>Pleosporales</taxon>
        <taxon>Massarineae</taxon>
        <taxon>Periconiaceae</taxon>
        <taxon>Periconia</taxon>
    </lineage>
</organism>
<comment type="caution">
    <text evidence="3">The sequence shown here is derived from an EMBL/GenBank/DDBJ whole genome shotgun (WGS) entry which is preliminary data.</text>
</comment>
<feature type="region of interest" description="Disordered" evidence="1">
    <location>
        <begin position="1"/>
        <end position="82"/>
    </location>
</feature>
<gene>
    <name evidence="3" type="ORF">PDIGIT_LOCUS1703</name>
</gene>
<dbReference type="AlphaFoldDB" id="A0A9W4U5S0"/>
<dbReference type="EMBL" id="CAOQHR010000001">
    <property type="protein sequence ID" value="CAI6270444.1"/>
    <property type="molecule type" value="Genomic_DNA"/>
</dbReference>